<accession>A0A1H4G455</accession>
<proteinExistence type="predicted"/>
<dbReference type="STRING" id="150146.SAMN05443667_11664"/>
<reference evidence="2" key="1">
    <citation type="submission" date="2016-10" db="EMBL/GenBank/DDBJ databases">
        <authorList>
            <person name="Varghese N."/>
            <person name="Submissions S."/>
        </authorList>
    </citation>
    <scope>NUCLEOTIDE SEQUENCE [LARGE SCALE GENOMIC DNA]</scope>
    <source>
        <strain evidence="2">DSM 22376</strain>
    </source>
</reference>
<protein>
    <submittedName>
        <fullName evidence="1">Uncharacterized protein</fullName>
    </submittedName>
</protein>
<name>A0A1H4G455_9FLAO</name>
<dbReference type="Proteomes" id="UP000198951">
    <property type="component" value="Unassembled WGS sequence"/>
</dbReference>
<dbReference type="EMBL" id="FNRD01000016">
    <property type="protein sequence ID" value="SEB03840.1"/>
    <property type="molecule type" value="Genomic_DNA"/>
</dbReference>
<organism evidence="1 2">
    <name type="scientific">Flavobacterium gillisiae</name>
    <dbReference type="NCBI Taxonomy" id="150146"/>
    <lineage>
        <taxon>Bacteria</taxon>
        <taxon>Pseudomonadati</taxon>
        <taxon>Bacteroidota</taxon>
        <taxon>Flavobacteriia</taxon>
        <taxon>Flavobacteriales</taxon>
        <taxon>Flavobacteriaceae</taxon>
        <taxon>Flavobacterium</taxon>
    </lineage>
</organism>
<dbReference type="OrthoDB" id="9872520at2"/>
<evidence type="ECO:0000313" key="2">
    <source>
        <dbReference type="Proteomes" id="UP000198951"/>
    </source>
</evidence>
<dbReference type="AlphaFoldDB" id="A0A1H4G455"/>
<sequence length="64" mass="7406">MKNRNVTLPLIKNIIIELAKINEIIQPGEPLSLFHQLPYICIENIDLLKEELDGRANIKIEKQL</sequence>
<dbReference type="RefSeq" id="WP_074723812.1">
    <property type="nucleotide sequence ID" value="NZ_FNRD01000016.1"/>
</dbReference>
<evidence type="ECO:0000313" key="1">
    <source>
        <dbReference type="EMBL" id="SEB03840.1"/>
    </source>
</evidence>
<gene>
    <name evidence="1" type="ORF">SAMN05443667_11664</name>
</gene>
<keyword evidence="2" id="KW-1185">Reference proteome</keyword>